<keyword evidence="3" id="KW-1185">Reference proteome</keyword>
<dbReference type="EMBL" id="BAABGT010000075">
    <property type="protein sequence ID" value="GAA4552632.1"/>
    <property type="molecule type" value="Genomic_DNA"/>
</dbReference>
<gene>
    <name evidence="2" type="ORF">GCM10023175_46720</name>
</gene>
<feature type="region of interest" description="Disordered" evidence="1">
    <location>
        <begin position="55"/>
        <end position="81"/>
    </location>
</feature>
<proteinExistence type="predicted"/>
<name>A0ABP8RYS0_9PSEU</name>
<organism evidence="2 3">
    <name type="scientific">Pseudonocardia xishanensis</name>
    <dbReference type="NCBI Taxonomy" id="630995"/>
    <lineage>
        <taxon>Bacteria</taxon>
        <taxon>Bacillati</taxon>
        <taxon>Actinomycetota</taxon>
        <taxon>Actinomycetes</taxon>
        <taxon>Pseudonocardiales</taxon>
        <taxon>Pseudonocardiaceae</taxon>
        <taxon>Pseudonocardia</taxon>
    </lineage>
</organism>
<evidence type="ECO:0000256" key="1">
    <source>
        <dbReference type="SAM" id="MobiDB-lite"/>
    </source>
</evidence>
<reference evidence="3" key="1">
    <citation type="journal article" date="2019" name="Int. J. Syst. Evol. Microbiol.">
        <title>The Global Catalogue of Microorganisms (GCM) 10K type strain sequencing project: providing services to taxonomists for standard genome sequencing and annotation.</title>
        <authorList>
            <consortium name="The Broad Institute Genomics Platform"/>
            <consortium name="The Broad Institute Genome Sequencing Center for Infectious Disease"/>
            <person name="Wu L."/>
            <person name="Ma J."/>
        </authorList>
    </citation>
    <scope>NUCLEOTIDE SEQUENCE [LARGE SCALE GENOMIC DNA]</scope>
    <source>
        <strain evidence="3">JCM 17906</strain>
    </source>
</reference>
<accession>A0ABP8RYS0</accession>
<comment type="caution">
    <text evidence="2">The sequence shown here is derived from an EMBL/GenBank/DDBJ whole genome shotgun (WGS) entry which is preliminary data.</text>
</comment>
<dbReference type="Proteomes" id="UP001501598">
    <property type="component" value="Unassembled WGS sequence"/>
</dbReference>
<protein>
    <submittedName>
        <fullName evidence="2">Uncharacterized protein</fullName>
    </submittedName>
</protein>
<sequence>MVCGHVRHDLREALEAVADQEQYVAHAAVLQVDQHAHPELRALPAHAHPQPQNVLAAVHGDPDGGVDRPVGDLPVPNLHMDRVDEHRRIHGADSSDRCESFV</sequence>
<feature type="compositionally biased region" description="Basic and acidic residues" evidence="1">
    <location>
        <begin position="60"/>
        <end position="70"/>
    </location>
</feature>
<evidence type="ECO:0000313" key="2">
    <source>
        <dbReference type="EMBL" id="GAA4552632.1"/>
    </source>
</evidence>
<evidence type="ECO:0000313" key="3">
    <source>
        <dbReference type="Proteomes" id="UP001501598"/>
    </source>
</evidence>